<proteinExistence type="predicted"/>
<name>A0A1I0V0M0_9FLAO</name>
<gene>
    <name evidence="2" type="ORF">SAMN05660845_0043</name>
</gene>
<dbReference type="RefSeq" id="WP_091472554.1">
    <property type="nucleotide sequence ID" value="NZ_FOJT01000001.1"/>
</dbReference>
<dbReference type="Proteomes" id="UP000199604">
    <property type="component" value="Unassembled WGS sequence"/>
</dbReference>
<dbReference type="GO" id="GO:0043022">
    <property type="term" value="F:ribosome binding"/>
    <property type="evidence" value="ECO:0007669"/>
    <property type="project" value="InterPro"/>
</dbReference>
<feature type="domain" description="Letm1 RBD" evidence="1">
    <location>
        <begin position="343"/>
        <end position="398"/>
    </location>
</feature>
<reference evidence="3" key="1">
    <citation type="submission" date="2016-10" db="EMBL/GenBank/DDBJ databases">
        <authorList>
            <person name="Varghese N."/>
            <person name="Submissions S."/>
        </authorList>
    </citation>
    <scope>NUCLEOTIDE SEQUENCE [LARGE SCALE GENOMIC DNA]</scope>
    <source>
        <strain evidence="3">DSM 21789</strain>
    </source>
</reference>
<dbReference type="EMBL" id="FOJT01000001">
    <property type="protein sequence ID" value="SFA69076.1"/>
    <property type="molecule type" value="Genomic_DNA"/>
</dbReference>
<organism evidence="2 3">
    <name type="scientific">Flavobacterium swingsii</name>
    <dbReference type="NCBI Taxonomy" id="498292"/>
    <lineage>
        <taxon>Bacteria</taxon>
        <taxon>Pseudomonadati</taxon>
        <taxon>Bacteroidota</taxon>
        <taxon>Flavobacteriia</taxon>
        <taxon>Flavobacteriales</taxon>
        <taxon>Flavobacteriaceae</taxon>
        <taxon>Flavobacterium</taxon>
    </lineage>
</organism>
<sequence length="399" mass="46481">MINPSAPSWVEKFFTEQNNQNQTVINNYEKFYENTRETGFLVGYTTHFVTNKNIETKGLTNEELSKIALLNTLFGIYQLVKNNRNHSEFIYECVTFYKNLHPKESNLLSKLLPQDSNSSKLEKIINSRIQTNENIISKNFSNILTNALIFIDVLAFRKYLNEGNIPEKYLKKSEEIIVNIVSLALKTKEVKTKYDDLLHKLFESSVRYTKFNKLEIVSLESLDLSYFTDDYEKYYLIDMAGMAMWNDAKIENSERNFLFQLAKKLVISNSFVEKSIFDMNLFLSTNKDKIPYFSFSNPVKHFYDQTTQNVHTLISRNKNRLILEISQSKELMKLLSQSTKRDLSPEEKKKVRNQLLDICKTIPSLTIFLVPGGSLLLPILIKFIPQLLPSAFNENLEKE</sequence>
<accession>A0A1I0V0M0</accession>
<dbReference type="NCBIfam" id="NF040639">
    <property type="entry name" value="LETM1_rel_film"/>
    <property type="match status" value="1"/>
</dbReference>
<evidence type="ECO:0000259" key="1">
    <source>
        <dbReference type="Pfam" id="PF07766"/>
    </source>
</evidence>
<keyword evidence="3" id="KW-1185">Reference proteome</keyword>
<evidence type="ECO:0000313" key="2">
    <source>
        <dbReference type="EMBL" id="SFA69076.1"/>
    </source>
</evidence>
<dbReference type="AlphaFoldDB" id="A0A1I0V0M0"/>
<dbReference type="STRING" id="498292.SAMN05660845_0043"/>
<dbReference type="Pfam" id="PF07766">
    <property type="entry name" value="LETM1_RBD"/>
    <property type="match status" value="1"/>
</dbReference>
<protein>
    <submittedName>
        <fullName evidence="2">LETM1-like protein</fullName>
    </submittedName>
</protein>
<dbReference type="OrthoDB" id="1421172at2"/>
<dbReference type="InterPro" id="IPR033122">
    <property type="entry name" value="LETM1-like_RBD"/>
</dbReference>
<evidence type="ECO:0000313" key="3">
    <source>
        <dbReference type="Proteomes" id="UP000199604"/>
    </source>
</evidence>